<dbReference type="PRINTS" id="PR00344">
    <property type="entry name" value="BCTRLSENSOR"/>
</dbReference>
<feature type="domain" description="Histidine kinase" evidence="13">
    <location>
        <begin position="361"/>
        <end position="577"/>
    </location>
</feature>
<dbReference type="PANTHER" id="PTHR42878">
    <property type="entry name" value="TWO-COMPONENT HISTIDINE KINASE"/>
    <property type="match status" value="1"/>
</dbReference>
<dbReference type="EC" id="2.7.13.3" evidence="3"/>
<dbReference type="InterPro" id="IPR036097">
    <property type="entry name" value="HisK_dim/P_sf"/>
</dbReference>
<dbReference type="SMART" id="SM00388">
    <property type="entry name" value="HisKA"/>
    <property type="match status" value="1"/>
</dbReference>
<dbReference type="InterPro" id="IPR005467">
    <property type="entry name" value="His_kinase_dom"/>
</dbReference>
<dbReference type="Gene3D" id="3.30.450.350">
    <property type="entry name" value="CHASE domain"/>
    <property type="match status" value="1"/>
</dbReference>
<dbReference type="Pfam" id="PF02518">
    <property type="entry name" value="HATPase_c"/>
    <property type="match status" value="1"/>
</dbReference>
<dbReference type="SUPFAM" id="SSF47384">
    <property type="entry name" value="Homodimeric domain of signal transducing histidine kinase"/>
    <property type="match status" value="1"/>
</dbReference>
<dbReference type="Pfam" id="PF00512">
    <property type="entry name" value="HisKA"/>
    <property type="match status" value="1"/>
</dbReference>
<comment type="catalytic activity">
    <reaction evidence="1">
        <text>ATP + protein L-histidine = ADP + protein N-phospho-L-histidine.</text>
        <dbReference type="EC" id="2.7.13.3"/>
    </reaction>
</comment>
<evidence type="ECO:0000256" key="8">
    <source>
        <dbReference type="ARBA" id="ARBA00022989"/>
    </source>
</evidence>
<evidence type="ECO:0000256" key="9">
    <source>
        <dbReference type="ARBA" id="ARBA00023012"/>
    </source>
</evidence>
<keyword evidence="7" id="KW-0418">Kinase</keyword>
<keyword evidence="15" id="KW-1185">Reference proteome</keyword>
<dbReference type="Pfam" id="PF03924">
    <property type="entry name" value="CHASE"/>
    <property type="match status" value="1"/>
</dbReference>
<dbReference type="InterPro" id="IPR006189">
    <property type="entry name" value="CHASE_dom"/>
</dbReference>
<dbReference type="Gene3D" id="3.30.565.10">
    <property type="entry name" value="Histidine kinase-like ATPase, C-terminal domain"/>
    <property type="match status" value="1"/>
</dbReference>
<evidence type="ECO:0000256" key="1">
    <source>
        <dbReference type="ARBA" id="ARBA00000085"/>
    </source>
</evidence>
<dbReference type="InterPro" id="IPR050351">
    <property type="entry name" value="BphY/WalK/GraS-like"/>
</dbReference>
<dbReference type="InterPro" id="IPR003594">
    <property type="entry name" value="HATPase_dom"/>
</dbReference>
<dbReference type="EMBL" id="JBHSBL010000018">
    <property type="protein sequence ID" value="MFC4067596.1"/>
    <property type="molecule type" value="Genomic_DNA"/>
</dbReference>
<dbReference type="InterPro" id="IPR042240">
    <property type="entry name" value="CHASE_sf"/>
</dbReference>
<evidence type="ECO:0000313" key="15">
    <source>
        <dbReference type="Proteomes" id="UP001595867"/>
    </source>
</evidence>
<evidence type="ECO:0000256" key="11">
    <source>
        <dbReference type="ARBA" id="ARBA00039401"/>
    </source>
</evidence>
<evidence type="ECO:0000256" key="2">
    <source>
        <dbReference type="ARBA" id="ARBA00004236"/>
    </source>
</evidence>
<accession>A0ABV8IUE7</accession>
<keyword evidence="14" id="KW-0067">ATP-binding</keyword>
<comment type="caution">
    <text evidence="14">The sequence shown here is derived from an EMBL/GenBank/DDBJ whole genome shotgun (WGS) entry which is preliminary data.</text>
</comment>
<evidence type="ECO:0000256" key="10">
    <source>
        <dbReference type="ARBA" id="ARBA00023136"/>
    </source>
</evidence>
<evidence type="ECO:0000313" key="14">
    <source>
        <dbReference type="EMBL" id="MFC4067596.1"/>
    </source>
</evidence>
<evidence type="ECO:0000259" key="13">
    <source>
        <dbReference type="PROSITE" id="PS50109"/>
    </source>
</evidence>
<dbReference type="InterPro" id="IPR003661">
    <property type="entry name" value="HisK_dim/P_dom"/>
</dbReference>
<dbReference type="PROSITE" id="PS50109">
    <property type="entry name" value="HIS_KIN"/>
    <property type="match status" value="1"/>
</dbReference>
<proteinExistence type="predicted"/>
<name>A0ABV8IUE7_9ACTN</name>
<keyword evidence="8 12" id="KW-1133">Transmembrane helix</keyword>
<keyword evidence="4" id="KW-0597">Phosphoprotein</keyword>
<keyword evidence="14" id="KW-0547">Nucleotide-binding</keyword>
<dbReference type="SMART" id="SM00387">
    <property type="entry name" value="HATPase_c"/>
    <property type="match status" value="1"/>
</dbReference>
<keyword evidence="9" id="KW-0902">Two-component regulatory system</keyword>
<evidence type="ECO:0000256" key="5">
    <source>
        <dbReference type="ARBA" id="ARBA00022679"/>
    </source>
</evidence>
<dbReference type="Proteomes" id="UP001595867">
    <property type="component" value="Unassembled WGS sequence"/>
</dbReference>
<dbReference type="PANTHER" id="PTHR42878:SF15">
    <property type="entry name" value="BACTERIOPHYTOCHROME"/>
    <property type="match status" value="1"/>
</dbReference>
<evidence type="ECO:0000256" key="12">
    <source>
        <dbReference type="SAM" id="Phobius"/>
    </source>
</evidence>
<gene>
    <name evidence="14" type="ORF">ACFO0C_21900</name>
</gene>
<keyword evidence="5" id="KW-0808">Transferase</keyword>
<dbReference type="Gene3D" id="1.10.287.130">
    <property type="match status" value="1"/>
</dbReference>
<protein>
    <recommendedName>
        <fullName evidence="11">Sensor-like histidine kinase SenX3</fullName>
        <ecNumber evidence="3">2.7.13.3</ecNumber>
    </recommendedName>
</protein>
<keyword evidence="6 12" id="KW-0812">Transmembrane</keyword>
<evidence type="ECO:0000256" key="6">
    <source>
        <dbReference type="ARBA" id="ARBA00022692"/>
    </source>
</evidence>
<dbReference type="CDD" id="cd16922">
    <property type="entry name" value="HATPase_EvgS-ArcB-TorS-like"/>
    <property type="match status" value="1"/>
</dbReference>
<reference evidence="15" key="1">
    <citation type="journal article" date="2019" name="Int. J. Syst. Evol. Microbiol.">
        <title>The Global Catalogue of Microorganisms (GCM) 10K type strain sequencing project: providing services to taxonomists for standard genome sequencing and annotation.</title>
        <authorList>
            <consortium name="The Broad Institute Genomics Platform"/>
            <consortium name="The Broad Institute Genome Sequencing Center for Infectious Disease"/>
            <person name="Wu L."/>
            <person name="Ma J."/>
        </authorList>
    </citation>
    <scope>NUCLEOTIDE SEQUENCE [LARGE SCALE GENOMIC DNA]</scope>
    <source>
        <strain evidence="15">TBRC 5832</strain>
    </source>
</reference>
<sequence length="595" mass="62760">MGAGRHRSVLVIGLVVLLGVIGTALAAVTLHLSARAWTERAFTQKQDVITKVVYAELVQYGVALADLSASLGAQPALTGPAFSAITAAINGERLPGAVEVTYVVPATATTTADIRADWRSRGGTDITPDLTADADGSFYLPVLGRPLDGGAGDVHGGTQTTQAIAALQRARTNGGVTTSATFHNDADRSFIMAAAVHATTPATEAGQFRGWVTMTFRGSGFLGTPVGLIGGDQVDVEFADISGGTPVTLATWQSGAPTDHGLPARSFVMPSEHPQWQLTIRPTVRLLPSGQSWHATAAVTVGGVITVLLATLTAAVVTSRDRALRQVDQATSALRHDIQRRESVEQQLRRREEELVGFAGVVAHDLRNPLTNVIGFAELISVIDDGDLSDKQHHYLTRVRGSAALMQHLIDDLLAYATADNTALRITDVHLDDLVDSILEERVGHGTGGTPPAVERHPLPTVLGDPTLVRQVLDNLIGNAIKYTPTGRAAEITIRATTPGPTSCRIEIADRGIGIPEEQRTDVFNAFTRADGSERYAGTGLGLAIVQRIIERHGGTVGVDAHPGGGSIFWFTLPTPAHRPAALPGAVLHPANPVR</sequence>
<dbReference type="CDD" id="cd00082">
    <property type="entry name" value="HisKA"/>
    <property type="match status" value="1"/>
</dbReference>
<keyword evidence="10 12" id="KW-0472">Membrane</keyword>
<dbReference type="RefSeq" id="WP_378068533.1">
    <property type="nucleotide sequence ID" value="NZ_JBHSBL010000018.1"/>
</dbReference>
<dbReference type="InterPro" id="IPR004358">
    <property type="entry name" value="Sig_transdc_His_kin-like_C"/>
</dbReference>
<evidence type="ECO:0000256" key="3">
    <source>
        <dbReference type="ARBA" id="ARBA00012438"/>
    </source>
</evidence>
<dbReference type="GO" id="GO:0005524">
    <property type="term" value="F:ATP binding"/>
    <property type="evidence" value="ECO:0007669"/>
    <property type="project" value="UniProtKB-KW"/>
</dbReference>
<dbReference type="SUPFAM" id="SSF55874">
    <property type="entry name" value="ATPase domain of HSP90 chaperone/DNA topoisomerase II/histidine kinase"/>
    <property type="match status" value="1"/>
</dbReference>
<feature type="transmembrane region" description="Helical" evidence="12">
    <location>
        <begin position="293"/>
        <end position="317"/>
    </location>
</feature>
<organism evidence="14 15">
    <name type="scientific">Actinoplanes subglobosus</name>
    <dbReference type="NCBI Taxonomy" id="1547892"/>
    <lineage>
        <taxon>Bacteria</taxon>
        <taxon>Bacillati</taxon>
        <taxon>Actinomycetota</taxon>
        <taxon>Actinomycetes</taxon>
        <taxon>Micromonosporales</taxon>
        <taxon>Micromonosporaceae</taxon>
        <taxon>Actinoplanes</taxon>
    </lineage>
</organism>
<comment type="subcellular location">
    <subcellularLocation>
        <location evidence="2">Cell membrane</location>
    </subcellularLocation>
</comment>
<dbReference type="InterPro" id="IPR036890">
    <property type="entry name" value="HATPase_C_sf"/>
</dbReference>
<evidence type="ECO:0000256" key="4">
    <source>
        <dbReference type="ARBA" id="ARBA00022553"/>
    </source>
</evidence>
<evidence type="ECO:0000256" key="7">
    <source>
        <dbReference type="ARBA" id="ARBA00022777"/>
    </source>
</evidence>